<reference evidence="2" key="1">
    <citation type="submission" date="2014-07" db="EMBL/GenBank/DDBJ databases">
        <authorList>
            <person name="Martin A.A"/>
            <person name="De Silva N."/>
        </authorList>
    </citation>
    <scope>NUCLEOTIDE SEQUENCE</scope>
</reference>
<keyword evidence="2" id="KW-1185">Reference proteome</keyword>
<proteinExistence type="predicted"/>
<feature type="region of interest" description="Disordered" evidence="1">
    <location>
        <begin position="30"/>
        <end position="88"/>
    </location>
</feature>
<dbReference type="WBParaSite" id="SVE_0327800.1">
    <property type="protein sequence ID" value="SVE_0327800.1"/>
    <property type="gene ID" value="SVE_0327800"/>
</dbReference>
<accession>A0A0K0F395</accession>
<evidence type="ECO:0000256" key="1">
    <source>
        <dbReference type="SAM" id="MobiDB-lite"/>
    </source>
</evidence>
<dbReference type="Proteomes" id="UP000035680">
    <property type="component" value="Unassembled WGS sequence"/>
</dbReference>
<organism evidence="2 3">
    <name type="scientific">Strongyloides venezuelensis</name>
    <name type="common">Threadworm</name>
    <dbReference type="NCBI Taxonomy" id="75913"/>
    <lineage>
        <taxon>Eukaryota</taxon>
        <taxon>Metazoa</taxon>
        <taxon>Ecdysozoa</taxon>
        <taxon>Nematoda</taxon>
        <taxon>Chromadorea</taxon>
        <taxon>Rhabditida</taxon>
        <taxon>Tylenchina</taxon>
        <taxon>Panagrolaimomorpha</taxon>
        <taxon>Strongyloidoidea</taxon>
        <taxon>Strongyloididae</taxon>
        <taxon>Strongyloides</taxon>
    </lineage>
</organism>
<evidence type="ECO:0000313" key="3">
    <source>
        <dbReference type="WBParaSite" id="SVE_0327800.1"/>
    </source>
</evidence>
<dbReference type="AlphaFoldDB" id="A0A0K0F395"/>
<evidence type="ECO:0000313" key="2">
    <source>
        <dbReference type="Proteomes" id="UP000035680"/>
    </source>
</evidence>
<protein>
    <submittedName>
        <fullName evidence="3">RNA-directed DNA polymerase, eukaryota, reverse transcriptase zinc-binding domain protein</fullName>
    </submittedName>
</protein>
<sequence length="88" mass="9869">MLRLPCTRIDVKASELDSLIKDLDSYRDKCDNRNAGKRYSNLGTTSPDIKKLLDGKIDPTKESPSSNHETKGPLTRSRKHALEGDKDL</sequence>
<name>A0A0K0F395_STRVS</name>
<reference evidence="3" key="2">
    <citation type="submission" date="2015-08" db="UniProtKB">
        <authorList>
            <consortium name="WormBaseParasite"/>
        </authorList>
    </citation>
    <scope>IDENTIFICATION</scope>
</reference>
<feature type="compositionally biased region" description="Basic and acidic residues" evidence="1">
    <location>
        <begin position="48"/>
        <end position="61"/>
    </location>
</feature>